<organism evidence="1">
    <name type="scientific">Proboscia inermis</name>
    <dbReference type="NCBI Taxonomy" id="420281"/>
    <lineage>
        <taxon>Eukaryota</taxon>
        <taxon>Sar</taxon>
        <taxon>Stramenopiles</taxon>
        <taxon>Ochrophyta</taxon>
        <taxon>Bacillariophyta</taxon>
        <taxon>Coscinodiscophyceae</taxon>
        <taxon>Rhizosoleniophycidae</taxon>
        <taxon>Rhizosoleniales</taxon>
        <taxon>Rhizosoleniaceae</taxon>
        <taxon>Proboscia</taxon>
    </lineage>
</organism>
<dbReference type="AlphaFoldDB" id="A0A7S0GC43"/>
<dbReference type="EMBL" id="HBEL01014624">
    <property type="protein sequence ID" value="CAD8410877.1"/>
    <property type="molecule type" value="Transcribed_RNA"/>
</dbReference>
<name>A0A7S0GC43_9STRA</name>
<proteinExistence type="predicted"/>
<sequence>MLQLTNYTPKLLQAALIICLIIGNRSTEAIQSSTALSSRSLQTLGECFIEYEGCEQSLEVNEETIEIICDYTIVPGDSQYNTIWYPVDENGECQIGVPIDPPPYVSITSDSGTGEDGEFSVNIEIDRELLAAELALDPELTYKLSFCVENNIITTDVDGIEQEIGTHLTKIDVGVELEGEFVTMISLNSFTASDEFSVTETYTVSSYLCSEDEPHEEITGDFVYELNSKVVICVITNEGDTILQKITEFRLTQYKEDGLEINHSFLHITDDPDRPPALSLYDCTQVKPGSDVPGSMCVIQAKLVKNFFVEPELGLTGVGISDLRLNPDVLRRKRELQGKGTRDLEIKKPTIISDGHYNLQLSLNNDDASLKIASFSILKNACFTVLLLSATAVFFA</sequence>
<reference evidence="1" key="1">
    <citation type="submission" date="2021-01" db="EMBL/GenBank/DDBJ databases">
        <authorList>
            <person name="Corre E."/>
            <person name="Pelletier E."/>
            <person name="Niang G."/>
            <person name="Scheremetjew M."/>
            <person name="Finn R."/>
            <person name="Kale V."/>
            <person name="Holt S."/>
            <person name="Cochrane G."/>
            <person name="Meng A."/>
            <person name="Brown T."/>
            <person name="Cohen L."/>
        </authorList>
    </citation>
    <scope>NUCLEOTIDE SEQUENCE</scope>
    <source>
        <strain evidence="1">CCAP1064/1</strain>
    </source>
</reference>
<protein>
    <submittedName>
        <fullName evidence="1">Uncharacterized protein</fullName>
    </submittedName>
</protein>
<gene>
    <name evidence="1" type="ORF">PINE0816_LOCUS7000</name>
</gene>
<evidence type="ECO:0000313" key="1">
    <source>
        <dbReference type="EMBL" id="CAD8410877.1"/>
    </source>
</evidence>
<accession>A0A7S0GC43</accession>